<organism evidence="4 5">
    <name type="scientific">Odinarchaeota yellowstonii (strain LCB_4)</name>
    <dbReference type="NCBI Taxonomy" id="1841599"/>
    <lineage>
        <taxon>Archaea</taxon>
        <taxon>Promethearchaeati</taxon>
        <taxon>Candidatus Odinarchaeota</taxon>
        <taxon>Candidatus Odinarchaeia</taxon>
        <taxon>Candidatus Odinarchaeales</taxon>
        <taxon>Candidatus Odinarchaeaceae</taxon>
        <taxon>Candidatus Odinarchaeum</taxon>
    </lineage>
</organism>
<sequence length="465" mass="51602">METNYIIDVMEKALLEACKNTLYADVLFNQVKSTAILKDKVEEKIYNPNMSSGLAVRVLRGNGVWLETGTCNLTDKRKLLNSIRKLVKKCKPTDSEVKLYPVKPWMINSKIQPIIDFENIPLEEKLEKVRKTFSTASKKDERIANTKVLYAESLNEKIFMNSEGSNLRQVIPRTRFSVLCIAKESGRIDYDYLSLGHTGGYELVEKIREEEIEEVAESAIELLKAAEAPAGLLPVILSPSMTGTFAHESFGHGCEADQVLRKRSYLINYLGEKIGGEDLTLYDNGTYPGGYGTILFDDEGVKAGKTVIVENGVLKTFLHDRLTATVMNAEPTGNCRRESFMRRNFIRMTNTYIAPGGWELNDMISDIKLGVLMTRFESGMEDPAGGGMQLKAKKGYLIESGRITRVLSNLALTGEVLEFVKNIDAISGVKDFELDSGTCGKGHEDYVPVGSGGPYIRSKGIVSQG</sequence>
<evidence type="ECO:0000259" key="3">
    <source>
        <dbReference type="Pfam" id="PF19290"/>
    </source>
</evidence>
<evidence type="ECO:0000313" key="5">
    <source>
        <dbReference type="Proteomes" id="UP000186851"/>
    </source>
</evidence>
<dbReference type="InterPro" id="IPR025502">
    <property type="entry name" value="TldD"/>
</dbReference>
<dbReference type="InterPro" id="IPR035068">
    <property type="entry name" value="TldD/PmbA_N"/>
</dbReference>
<dbReference type="PIRSF" id="PIRSF004919">
    <property type="entry name" value="TldD"/>
    <property type="match status" value="1"/>
</dbReference>
<dbReference type="SUPFAM" id="SSF111283">
    <property type="entry name" value="Putative modulator of DNA gyrase, PmbA/TldD"/>
    <property type="match status" value="1"/>
</dbReference>
<dbReference type="Gene3D" id="3.30.2290.10">
    <property type="entry name" value="PmbA/TldD superfamily"/>
    <property type="match status" value="1"/>
</dbReference>
<dbReference type="KEGG" id="oyw:OdinLCB4_007710"/>
<feature type="domain" description="Metalloprotease TldD/E central" evidence="3">
    <location>
        <begin position="116"/>
        <end position="225"/>
    </location>
</feature>
<dbReference type="InterPro" id="IPR045569">
    <property type="entry name" value="Metalloprtase-TldD/E_C"/>
</dbReference>
<evidence type="ECO:0000256" key="1">
    <source>
        <dbReference type="ARBA" id="ARBA00005836"/>
    </source>
</evidence>
<dbReference type="GO" id="GO:0008237">
    <property type="term" value="F:metallopeptidase activity"/>
    <property type="evidence" value="ECO:0007669"/>
    <property type="project" value="InterPro"/>
</dbReference>
<comment type="similarity">
    <text evidence="1">Belongs to the peptidase U62 family.</text>
</comment>
<proteinExistence type="inferred from homology"/>
<evidence type="ECO:0000313" key="4">
    <source>
        <dbReference type="EMBL" id="WEU40343.1"/>
    </source>
</evidence>
<dbReference type="Pfam" id="PF19290">
    <property type="entry name" value="PmbA_TldD_2nd"/>
    <property type="match status" value="1"/>
</dbReference>
<dbReference type="AlphaFoldDB" id="A0AAF0IB13"/>
<dbReference type="GO" id="GO:0006508">
    <property type="term" value="P:proteolysis"/>
    <property type="evidence" value="ECO:0007669"/>
    <property type="project" value="InterPro"/>
</dbReference>
<feature type="domain" description="Metalloprotease TldD/E C-terminal" evidence="2">
    <location>
        <begin position="233"/>
        <end position="461"/>
    </location>
</feature>
<dbReference type="PANTHER" id="PTHR30624:SF0">
    <property type="entry name" value="METALLOPROTEASE SLR0863"/>
    <property type="match status" value="1"/>
</dbReference>
<dbReference type="Proteomes" id="UP000186851">
    <property type="component" value="Chromosome"/>
</dbReference>
<evidence type="ECO:0000259" key="2">
    <source>
        <dbReference type="Pfam" id="PF19289"/>
    </source>
</evidence>
<dbReference type="Pfam" id="PF19289">
    <property type="entry name" value="PmbA_TldD_3rd"/>
    <property type="match status" value="1"/>
</dbReference>
<dbReference type="GO" id="GO:0005829">
    <property type="term" value="C:cytosol"/>
    <property type="evidence" value="ECO:0007669"/>
    <property type="project" value="TreeGrafter"/>
</dbReference>
<dbReference type="InterPro" id="IPR036059">
    <property type="entry name" value="TldD/PmbA_sf"/>
</dbReference>
<reference evidence="4" key="2">
    <citation type="journal article" date="2022" name="Nat. Microbiol.">
        <title>A closed Candidatus Odinarchaeum chromosome exposes Asgard archaeal viruses.</title>
        <authorList>
            <person name="Tamarit D."/>
            <person name="Caceres E.F."/>
            <person name="Krupovic M."/>
            <person name="Nijland R."/>
            <person name="Eme L."/>
            <person name="Robinson N.P."/>
            <person name="Ettema T.J.G."/>
        </authorList>
    </citation>
    <scope>NUCLEOTIDE SEQUENCE</scope>
    <source>
        <strain evidence="4">LCB_4</strain>
    </source>
</reference>
<reference evidence="4" key="1">
    <citation type="journal article" date="2017" name="Nature">
        <title>Asgard archaea illuminate the origin of eukaryotic cellular complexity.</title>
        <authorList>
            <person name="Zaremba-Niedzwiedzka K."/>
            <person name="Caceres E.F."/>
            <person name="Saw J.H."/>
            <person name="Backstrom D."/>
            <person name="Juzokaite L."/>
            <person name="Vancaester E."/>
            <person name="Seitz K.W."/>
            <person name="Anantharaman K."/>
            <person name="Starnawski P."/>
            <person name="Kjeldsen K.U."/>
            <person name="Scott M.B."/>
            <person name="Nunoura T."/>
            <person name="Banfield J.F."/>
            <person name="Schramm A."/>
            <person name="Baker B.J."/>
            <person name="Spang A."/>
            <person name="Ettema T.J.G."/>
        </authorList>
    </citation>
    <scope>NUCLEOTIDE SEQUENCE</scope>
    <source>
        <strain evidence="4">LCB_4</strain>
    </source>
</reference>
<gene>
    <name evidence="4" type="ORF">OdinLCB4_007710</name>
</gene>
<dbReference type="InterPro" id="IPR045570">
    <property type="entry name" value="Metalloprtase-TldD/E_cen_dom"/>
</dbReference>
<protein>
    <submittedName>
        <fullName evidence="4">TldD/PmbA family protein</fullName>
    </submittedName>
</protein>
<accession>A0AAF0IB13</accession>
<dbReference type="PANTHER" id="PTHR30624">
    <property type="entry name" value="UNCHARACTERIZED PROTEIN TLDD AND PMBA"/>
    <property type="match status" value="1"/>
</dbReference>
<dbReference type="EMBL" id="CP091871">
    <property type="protein sequence ID" value="WEU40343.1"/>
    <property type="molecule type" value="Genomic_DNA"/>
</dbReference>
<dbReference type="InterPro" id="IPR051463">
    <property type="entry name" value="Peptidase_U62_metallo"/>
</dbReference>
<name>A0AAF0IB13_ODILC</name>